<dbReference type="PROSITE" id="PS51257">
    <property type="entry name" value="PROKAR_LIPOPROTEIN"/>
    <property type="match status" value="1"/>
</dbReference>
<feature type="chain" id="PRO_5046660974" description="Lipoprotein" evidence="2">
    <location>
        <begin position="22"/>
        <end position="262"/>
    </location>
</feature>
<dbReference type="RefSeq" id="WP_218444720.1">
    <property type="nucleotide sequence ID" value="NZ_JAGSPA010000002.1"/>
</dbReference>
<evidence type="ECO:0008006" key="5">
    <source>
        <dbReference type="Google" id="ProtNLM"/>
    </source>
</evidence>
<keyword evidence="4" id="KW-1185">Reference proteome</keyword>
<dbReference type="Proteomes" id="UP000722336">
    <property type="component" value="Unassembled WGS sequence"/>
</dbReference>
<dbReference type="EMBL" id="JAGSPA010000002">
    <property type="protein sequence ID" value="MBV7256172.1"/>
    <property type="molecule type" value="Genomic_DNA"/>
</dbReference>
<evidence type="ECO:0000256" key="1">
    <source>
        <dbReference type="SAM" id="MobiDB-lite"/>
    </source>
</evidence>
<comment type="caution">
    <text evidence="3">The sequence shown here is derived from an EMBL/GenBank/DDBJ whole genome shotgun (WGS) entry which is preliminary data.</text>
</comment>
<sequence length="262" mass="28302">MRSVILLSSTAALLAACAVTPAPPPPPPPPVVAKADLAPPDAYYFNYALPARDASGTFASPNINLTEQEAIFHLRSALNVAALSCRKMEGMDMTDNYNTYIRKYRLTLAKANRTIDARYAREVDGGKRARDAHMTSLYNHFARPATLGTFCPMALKHLNAAIALPDTTAAITDYSQTAVREIEDVFQQHYASIEQYQIAYRQAMRDNGQTPPPMATVALEEQVGSPGETLSPDVAAAIAKAAEEADRDAAAPIDPTDVPQPN</sequence>
<evidence type="ECO:0000313" key="3">
    <source>
        <dbReference type="EMBL" id="MBV7256172.1"/>
    </source>
</evidence>
<feature type="signal peptide" evidence="2">
    <location>
        <begin position="1"/>
        <end position="21"/>
    </location>
</feature>
<gene>
    <name evidence="3" type="ORF">KCG44_05170</name>
</gene>
<evidence type="ECO:0000313" key="4">
    <source>
        <dbReference type="Proteomes" id="UP000722336"/>
    </source>
</evidence>
<accession>A0ABS6SE91</accession>
<keyword evidence="2" id="KW-0732">Signal</keyword>
<protein>
    <recommendedName>
        <fullName evidence="5">Lipoprotein</fullName>
    </recommendedName>
</protein>
<name>A0ABS6SE91_9SPHN</name>
<organism evidence="3 4">
    <name type="scientific">Pacificimonas pallii</name>
    <dbReference type="NCBI Taxonomy" id="2827236"/>
    <lineage>
        <taxon>Bacteria</taxon>
        <taxon>Pseudomonadati</taxon>
        <taxon>Pseudomonadota</taxon>
        <taxon>Alphaproteobacteria</taxon>
        <taxon>Sphingomonadales</taxon>
        <taxon>Sphingosinicellaceae</taxon>
        <taxon>Pacificimonas</taxon>
    </lineage>
</organism>
<proteinExistence type="predicted"/>
<evidence type="ECO:0000256" key="2">
    <source>
        <dbReference type="SAM" id="SignalP"/>
    </source>
</evidence>
<reference evidence="3 4" key="1">
    <citation type="submission" date="2021-04" db="EMBL/GenBank/DDBJ databases">
        <authorList>
            <person name="Pira H."/>
            <person name="Risdian C."/>
            <person name="Wink J."/>
        </authorList>
    </citation>
    <scope>NUCLEOTIDE SEQUENCE [LARGE SCALE GENOMIC DNA]</scope>
    <source>
        <strain evidence="3 4">WHA3</strain>
    </source>
</reference>
<feature type="region of interest" description="Disordered" evidence="1">
    <location>
        <begin position="240"/>
        <end position="262"/>
    </location>
</feature>